<accession>A0ABS1C5K0</accession>
<dbReference type="Proteomes" id="UP000644147">
    <property type="component" value="Unassembled WGS sequence"/>
</dbReference>
<organism evidence="2 3">
    <name type="scientific">Adhaeribacter terrigena</name>
    <dbReference type="NCBI Taxonomy" id="2793070"/>
    <lineage>
        <taxon>Bacteria</taxon>
        <taxon>Pseudomonadati</taxon>
        <taxon>Bacteroidota</taxon>
        <taxon>Cytophagia</taxon>
        <taxon>Cytophagales</taxon>
        <taxon>Hymenobacteraceae</taxon>
        <taxon>Adhaeribacter</taxon>
    </lineage>
</organism>
<comment type="caution">
    <text evidence="2">The sequence shown here is derived from an EMBL/GenBank/DDBJ whole genome shotgun (WGS) entry which is preliminary data.</text>
</comment>
<name>A0ABS1C5K0_9BACT</name>
<evidence type="ECO:0000313" key="3">
    <source>
        <dbReference type="Proteomes" id="UP000644147"/>
    </source>
</evidence>
<proteinExistence type="predicted"/>
<reference evidence="2 3" key="1">
    <citation type="submission" date="2020-12" db="EMBL/GenBank/DDBJ databases">
        <title>Bacterial novel species Adhaeribacter sp. BT258 isolated from soil.</title>
        <authorList>
            <person name="Jung H.-Y."/>
        </authorList>
    </citation>
    <scope>NUCLEOTIDE SEQUENCE [LARGE SCALE GENOMIC DNA]</scope>
    <source>
        <strain evidence="2 3">BT258</strain>
    </source>
</reference>
<sequence>MAGILLLVLAGVFFYFNRKPFYPEVREVTYLQLKLEDTIRVQAGVRVQNMAPFSFQVDSISYLVSYKGVKLGWGSEQWQRKLPAFKNQVFGLQLFLDKDRYKILLQRTPQPDSLELDLKVQLYIDPPFLQQQTISLHRTFFTAIPKSPSLQIDSFFVKSFSPEAGYVFQLNLNTQNTDLPNLRLADLKYRIKLTDSVTLNGQIDTVVSIKSNAPTVQVPIHLKTSELIEGLALKLGKQKVFAYQAQATATLKTDHHLFENTALTVTRNGTLDTRKFDDEKAGLPTVKHIRRLELINKQNTAYLEAEIVIHNPTMLPLYLDSARYLIRSGGKVIATGGNEHNKVLPSQKDQRLKLNLAVNKQHYKQLLKQPKNQNNIPLDVDLLLLYNFKNSKPQQLAIKKNISVPVTGSPTFELADLGVKELDPEKGAQLFVKLKVENQHNTNLRIDDLHYKLLVKNGIDLSGKTQKPIVVNAGTTEIEIPVDISGPDVNQLAKGLMQGVETWPYTFAATASVSTPNSLLHQTEVSVNTSSVYQVNSKGSPDYMPEISKIDTLNVTIRYDTAWVHMYAAIYNTLPATIHLSHLQVDVIHERDTIAKSEEELNLYLAPNANSFAWHTLGVKYGLWEEHVNHHQHEDSIRLNFPATMYFDLGNLGRERADLDLHTKIPTPASPVTLLQRLKLRGFGFGQGLQFDALVAVQNTNSPGLTVKSIAYQIDLENGVDICGKINRAYQIPLGVSEVKVPINLSVWETLKLLKRQFFGPPLLDYKINATAQFRTDNPKLSDVYVIFENWNQTDLREKKTLQAAQ</sequence>
<evidence type="ECO:0000313" key="2">
    <source>
        <dbReference type="EMBL" id="MBK0404649.1"/>
    </source>
</evidence>
<dbReference type="RefSeq" id="WP_200507493.1">
    <property type="nucleotide sequence ID" value="NZ_JAEHFX010000010.1"/>
</dbReference>
<dbReference type="PANTHER" id="PTHR31459:SF2">
    <property type="entry name" value="OS03G0843300 PROTEIN"/>
    <property type="match status" value="1"/>
</dbReference>
<feature type="domain" description="Late embryogenesis abundant protein LEA-2 subgroup" evidence="1">
    <location>
        <begin position="45"/>
        <end position="138"/>
    </location>
</feature>
<protein>
    <submittedName>
        <fullName evidence="2">LEA type 2 family protein</fullName>
    </submittedName>
</protein>
<dbReference type="EMBL" id="JAEHFX010000010">
    <property type="protein sequence ID" value="MBK0404649.1"/>
    <property type="molecule type" value="Genomic_DNA"/>
</dbReference>
<dbReference type="InterPro" id="IPR045043">
    <property type="entry name" value="Lea14-like"/>
</dbReference>
<dbReference type="SUPFAM" id="SSF117070">
    <property type="entry name" value="LEA14-like"/>
    <property type="match status" value="5"/>
</dbReference>
<dbReference type="Pfam" id="PF03168">
    <property type="entry name" value="LEA_2"/>
    <property type="match status" value="1"/>
</dbReference>
<dbReference type="PANTHER" id="PTHR31459">
    <property type="match status" value="1"/>
</dbReference>
<evidence type="ECO:0000259" key="1">
    <source>
        <dbReference type="Pfam" id="PF03168"/>
    </source>
</evidence>
<dbReference type="InterPro" id="IPR004864">
    <property type="entry name" value="LEA_2"/>
</dbReference>
<gene>
    <name evidence="2" type="ORF">I5M27_16765</name>
</gene>
<keyword evidence="3" id="KW-1185">Reference proteome</keyword>
<dbReference type="Gene3D" id="2.60.40.1820">
    <property type="match status" value="5"/>
</dbReference>